<reference evidence="11 12" key="1">
    <citation type="journal article" date="2009" name="Stand. Genomic Sci.">
        <title>Complete genome sequence of Pedobacter heparinus type strain (HIM 762-3).</title>
        <authorList>
            <person name="Han C."/>
            <person name="Spring S."/>
            <person name="Lapidus A."/>
            <person name="Del Rio T.G."/>
            <person name="Tice H."/>
            <person name="Copeland A."/>
            <person name="Cheng J.F."/>
            <person name="Lucas S."/>
            <person name="Chen F."/>
            <person name="Nolan M."/>
            <person name="Bruce D."/>
            <person name="Goodwin L."/>
            <person name="Pitluck S."/>
            <person name="Ivanova N."/>
            <person name="Mavromatis K."/>
            <person name="Mikhailova N."/>
            <person name="Pati A."/>
            <person name="Chen A."/>
            <person name="Palaniappan K."/>
            <person name="Land M."/>
            <person name="Hauser L."/>
            <person name="Chang Y.J."/>
            <person name="Jeffries C.C."/>
            <person name="Saunders E."/>
            <person name="Chertkov O."/>
            <person name="Brettin T."/>
            <person name="Goker M."/>
            <person name="Rohde M."/>
            <person name="Bristow J."/>
            <person name="Eisen J.A."/>
            <person name="Markowitz V."/>
            <person name="Hugenholtz P."/>
            <person name="Kyrpides N.C."/>
            <person name="Klenk H.P."/>
            <person name="Detter J.C."/>
        </authorList>
    </citation>
    <scope>NUCLEOTIDE SEQUENCE [LARGE SCALE GENOMIC DNA]</scope>
    <source>
        <strain evidence="12">ATCC 13125 / DSM 2366 / CIP 104194 / JCM 7457 / NBRC 12017 / NCIMB 9290 / NRRL B-14731 / HIM 762-3</strain>
    </source>
</reference>
<keyword evidence="5" id="KW-0677">Repeat</keyword>
<dbReference type="InterPro" id="IPR017871">
    <property type="entry name" value="ABC_transporter-like_CS"/>
</dbReference>
<dbReference type="RefSeq" id="WP_015809566.1">
    <property type="nucleotide sequence ID" value="NC_013061.1"/>
</dbReference>
<dbReference type="Proteomes" id="UP000000852">
    <property type="component" value="Chromosome"/>
</dbReference>
<dbReference type="FunFam" id="3.40.50.300:FF:000127">
    <property type="entry name" value="Ribose import ATP-binding protein RbsA"/>
    <property type="match status" value="1"/>
</dbReference>
<comment type="subcellular location">
    <subcellularLocation>
        <location evidence="1">Cell membrane</location>
        <topology evidence="1">Peripheral membrane protein</topology>
    </subcellularLocation>
</comment>
<keyword evidence="6" id="KW-0547">Nucleotide-binding</keyword>
<dbReference type="STRING" id="485917.Phep_3766"/>
<evidence type="ECO:0000259" key="10">
    <source>
        <dbReference type="PROSITE" id="PS50893"/>
    </source>
</evidence>
<keyword evidence="9" id="KW-0472">Membrane</keyword>
<dbReference type="InterPro" id="IPR050107">
    <property type="entry name" value="ABC_carbohydrate_import_ATPase"/>
</dbReference>
<dbReference type="PANTHER" id="PTHR43790">
    <property type="entry name" value="CARBOHYDRATE TRANSPORT ATP-BINDING PROTEIN MG119-RELATED"/>
    <property type="match status" value="1"/>
</dbReference>
<gene>
    <name evidence="11" type="ordered locus">Phep_3766</name>
</gene>
<evidence type="ECO:0000313" key="12">
    <source>
        <dbReference type="Proteomes" id="UP000000852"/>
    </source>
</evidence>
<keyword evidence="3" id="KW-1003">Cell membrane</keyword>
<dbReference type="InterPro" id="IPR003439">
    <property type="entry name" value="ABC_transporter-like_ATP-bd"/>
</dbReference>
<dbReference type="SMART" id="SM00382">
    <property type="entry name" value="AAA"/>
    <property type="match status" value="2"/>
</dbReference>
<feature type="domain" description="ABC transporter" evidence="10">
    <location>
        <begin position="248"/>
        <end position="492"/>
    </location>
</feature>
<accession>C6XUU9</accession>
<feature type="domain" description="ABC transporter" evidence="10">
    <location>
        <begin position="2"/>
        <end position="236"/>
    </location>
</feature>
<dbReference type="Gene3D" id="3.40.50.300">
    <property type="entry name" value="P-loop containing nucleotide triphosphate hydrolases"/>
    <property type="match status" value="2"/>
</dbReference>
<protein>
    <submittedName>
        <fullName evidence="11">ABC transporter related</fullName>
    </submittedName>
</protein>
<dbReference type="Pfam" id="PF00005">
    <property type="entry name" value="ABC_tran"/>
    <property type="match status" value="2"/>
</dbReference>
<evidence type="ECO:0000256" key="8">
    <source>
        <dbReference type="ARBA" id="ARBA00022967"/>
    </source>
</evidence>
<keyword evidence="4" id="KW-0762">Sugar transport</keyword>
<dbReference type="HOGENOM" id="CLU_000604_92_3_10"/>
<dbReference type="eggNOG" id="COG1129">
    <property type="taxonomic scope" value="Bacteria"/>
</dbReference>
<dbReference type="PROSITE" id="PS00211">
    <property type="entry name" value="ABC_TRANSPORTER_1"/>
    <property type="match status" value="1"/>
</dbReference>
<evidence type="ECO:0000256" key="2">
    <source>
        <dbReference type="ARBA" id="ARBA00022448"/>
    </source>
</evidence>
<dbReference type="GO" id="GO:0005886">
    <property type="term" value="C:plasma membrane"/>
    <property type="evidence" value="ECO:0007669"/>
    <property type="project" value="UniProtKB-SubCell"/>
</dbReference>
<evidence type="ECO:0000256" key="7">
    <source>
        <dbReference type="ARBA" id="ARBA00022840"/>
    </source>
</evidence>
<organism evidence="11 12">
    <name type="scientific">Pedobacter heparinus (strain ATCC 13125 / DSM 2366 / CIP 104194 / JCM 7457 / NBRC 12017 / NCIMB 9290 / NRRL B-14731 / HIM 762-3)</name>
    <dbReference type="NCBI Taxonomy" id="485917"/>
    <lineage>
        <taxon>Bacteria</taxon>
        <taxon>Pseudomonadati</taxon>
        <taxon>Bacteroidota</taxon>
        <taxon>Sphingobacteriia</taxon>
        <taxon>Sphingobacteriales</taxon>
        <taxon>Sphingobacteriaceae</taxon>
        <taxon>Pedobacter</taxon>
    </lineage>
</organism>
<dbReference type="InterPro" id="IPR003593">
    <property type="entry name" value="AAA+_ATPase"/>
</dbReference>
<dbReference type="GO" id="GO:0016887">
    <property type="term" value="F:ATP hydrolysis activity"/>
    <property type="evidence" value="ECO:0007669"/>
    <property type="project" value="InterPro"/>
</dbReference>
<dbReference type="CDD" id="cd03215">
    <property type="entry name" value="ABC_Carb_Monos_II"/>
    <property type="match status" value="1"/>
</dbReference>
<name>C6XUU9_PEDHD</name>
<dbReference type="EMBL" id="CP001681">
    <property type="protein sequence ID" value="ACU05957.1"/>
    <property type="molecule type" value="Genomic_DNA"/>
</dbReference>
<dbReference type="GO" id="GO:0005524">
    <property type="term" value="F:ATP binding"/>
    <property type="evidence" value="ECO:0007669"/>
    <property type="project" value="UniProtKB-KW"/>
</dbReference>
<evidence type="ECO:0000256" key="3">
    <source>
        <dbReference type="ARBA" id="ARBA00022475"/>
    </source>
</evidence>
<dbReference type="SUPFAM" id="SSF52540">
    <property type="entry name" value="P-loop containing nucleoside triphosphate hydrolases"/>
    <property type="match status" value="2"/>
</dbReference>
<evidence type="ECO:0000256" key="4">
    <source>
        <dbReference type="ARBA" id="ARBA00022597"/>
    </source>
</evidence>
<keyword evidence="7" id="KW-0067">ATP-binding</keyword>
<keyword evidence="8" id="KW-1278">Translocase</keyword>
<dbReference type="PROSITE" id="PS50893">
    <property type="entry name" value="ABC_TRANSPORTER_2"/>
    <property type="match status" value="2"/>
</dbReference>
<evidence type="ECO:0000256" key="9">
    <source>
        <dbReference type="ARBA" id="ARBA00023136"/>
    </source>
</evidence>
<keyword evidence="2" id="KW-0813">Transport</keyword>
<dbReference type="PANTHER" id="PTHR43790:SF1">
    <property type="entry name" value="XYLOSE IMPORT ATP-BINDING PROTEIN XYLG"/>
    <property type="match status" value="1"/>
</dbReference>
<evidence type="ECO:0000256" key="5">
    <source>
        <dbReference type="ARBA" id="ARBA00022737"/>
    </source>
</evidence>
<keyword evidence="12" id="KW-1185">Reference proteome</keyword>
<sequence length="492" mass="54468">MLQLKNIRKSFGGVHALKGVELCVKDGEIHALLGENGAGKSTLMKIISGAHIADEGEIFFNDSKIKHNSPHVAQQHGISIIYQEFSLVPDLSVTENLFLSRFAKSSWINWERMHKEAASLINSLGFDMDVKSIVRTLTVAQQQIVEIAKALSQNVKLLILDEPSSVLGPKEVKRLFEMLKGLKAKGVSIIYISHHLEELLVLTDKITVLKDGKTIETVETDTVDKDRLVSLMVGRELGQMYPQKNKAIDQQSKVEIKSLSTRFTKEPLSFDIHRGEIVGIGGLVGSGRTEVLESLFGSDRIHANEILFGGRVWSFKRPEQAIRQGWGMLPEDRKKSGGVLDLSIKQNISLANLGKIANSWGFINETKENEIVGRLIKKLRIKVGDATHALSTLSGGNQQKVILGKWLNLDLKVLLIDEPTRGVDVGARSEIYHIIQKLADDGVFVLMVSSDMDELMGLSDRILVFKNGTLQGEVLRPDFSEEAVLRMAIGAK</sequence>
<dbReference type="CDD" id="cd03216">
    <property type="entry name" value="ABC_Carb_Monos_I"/>
    <property type="match status" value="1"/>
</dbReference>
<evidence type="ECO:0000256" key="1">
    <source>
        <dbReference type="ARBA" id="ARBA00004202"/>
    </source>
</evidence>
<dbReference type="AlphaFoldDB" id="C6XUU9"/>
<dbReference type="OrthoDB" id="1115710at2"/>
<evidence type="ECO:0000256" key="6">
    <source>
        <dbReference type="ARBA" id="ARBA00022741"/>
    </source>
</evidence>
<dbReference type="KEGG" id="phe:Phep_3766"/>
<evidence type="ECO:0000313" key="11">
    <source>
        <dbReference type="EMBL" id="ACU05957.1"/>
    </source>
</evidence>
<proteinExistence type="predicted"/>
<dbReference type="InterPro" id="IPR027417">
    <property type="entry name" value="P-loop_NTPase"/>
</dbReference>